<evidence type="ECO:0000256" key="2">
    <source>
        <dbReference type="ARBA" id="ARBA00022448"/>
    </source>
</evidence>
<feature type="transmembrane region" description="Helical" evidence="7">
    <location>
        <begin position="519"/>
        <end position="540"/>
    </location>
</feature>
<feature type="transmembrane region" description="Helical" evidence="7">
    <location>
        <begin position="209"/>
        <end position="234"/>
    </location>
</feature>
<evidence type="ECO:0000256" key="1">
    <source>
        <dbReference type="ARBA" id="ARBA00004141"/>
    </source>
</evidence>
<comment type="subcellular location">
    <subcellularLocation>
        <location evidence="1">Membrane</location>
        <topology evidence="1">Multi-pass membrane protein</topology>
    </subcellularLocation>
</comment>
<feature type="compositionally biased region" description="Polar residues" evidence="6">
    <location>
        <begin position="18"/>
        <end position="32"/>
    </location>
</feature>
<dbReference type="Pfam" id="PF07690">
    <property type="entry name" value="MFS_1"/>
    <property type="match status" value="1"/>
</dbReference>
<dbReference type="EMBL" id="JBFCZG010000007">
    <property type="protein sequence ID" value="KAL3419763.1"/>
    <property type="molecule type" value="Genomic_DNA"/>
</dbReference>
<feature type="compositionally biased region" description="Basic and acidic residues" evidence="6">
    <location>
        <begin position="1"/>
        <end position="11"/>
    </location>
</feature>
<dbReference type="PROSITE" id="PS50850">
    <property type="entry name" value="MFS"/>
    <property type="match status" value="1"/>
</dbReference>
<proteinExistence type="predicted"/>
<evidence type="ECO:0000313" key="10">
    <source>
        <dbReference type="Proteomes" id="UP001629113"/>
    </source>
</evidence>
<feature type="transmembrane region" description="Helical" evidence="7">
    <location>
        <begin position="370"/>
        <end position="390"/>
    </location>
</feature>
<dbReference type="Gene3D" id="1.20.1720.10">
    <property type="entry name" value="Multidrug resistance protein D"/>
    <property type="match status" value="1"/>
</dbReference>
<feature type="region of interest" description="Disordered" evidence="6">
    <location>
        <begin position="561"/>
        <end position="592"/>
    </location>
</feature>
<accession>A0ABR4P8X1</accession>
<dbReference type="Proteomes" id="UP001629113">
    <property type="component" value="Unassembled WGS sequence"/>
</dbReference>
<keyword evidence="2" id="KW-0813">Transport</keyword>
<evidence type="ECO:0000256" key="7">
    <source>
        <dbReference type="SAM" id="Phobius"/>
    </source>
</evidence>
<gene>
    <name evidence="9" type="ORF">PVAG01_08261</name>
</gene>
<feature type="transmembrane region" description="Helical" evidence="7">
    <location>
        <begin position="240"/>
        <end position="259"/>
    </location>
</feature>
<comment type="caution">
    <text evidence="9">The sequence shown here is derived from an EMBL/GenBank/DDBJ whole genome shotgun (WGS) entry which is preliminary data.</text>
</comment>
<dbReference type="PANTHER" id="PTHR23502">
    <property type="entry name" value="MAJOR FACILITATOR SUPERFAMILY"/>
    <property type="match status" value="1"/>
</dbReference>
<reference evidence="9 10" key="1">
    <citation type="submission" date="2024-06" db="EMBL/GenBank/DDBJ databases">
        <title>Complete genome of Phlyctema vagabunda strain 19-DSS-EL-015.</title>
        <authorList>
            <person name="Fiorenzani C."/>
        </authorList>
    </citation>
    <scope>NUCLEOTIDE SEQUENCE [LARGE SCALE GENOMIC DNA]</scope>
    <source>
        <strain evidence="9 10">19-DSS-EL-015</strain>
    </source>
</reference>
<feature type="compositionally biased region" description="Polar residues" evidence="6">
    <location>
        <begin position="44"/>
        <end position="57"/>
    </location>
</feature>
<dbReference type="CDD" id="cd17323">
    <property type="entry name" value="MFS_Tpo1_MDR_like"/>
    <property type="match status" value="1"/>
</dbReference>
<keyword evidence="10" id="KW-1185">Reference proteome</keyword>
<keyword evidence="3 7" id="KW-0812">Transmembrane</keyword>
<evidence type="ECO:0000256" key="4">
    <source>
        <dbReference type="ARBA" id="ARBA00022989"/>
    </source>
</evidence>
<organism evidence="9 10">
    <name type="scientific">Phlyctema vagabunda</name>
    <dbReference type="NCBI Taxonomy" id="108571"/>
    <lineage>
        <taxon>Eukaryota</taxon>
        <taxon>Fungi</taxon>
        <taxon>Dikarya</taxon>
        <taxon>Ascomycota</taxon>
        <taxon>Pezizomycotina</taxon>
        <taxon>Leotiomycetes</taxon>
        <taxon>Helotiales</taxon>
        <taxon>Dermateaceae</taxon>
        <taxon>Phlyctema</taxon>
    </lineage>
</organism>
<feature type="transmembrane region" description="Helical" evidence="7">
    <location>
        <begin position="459"/>
        <end position="483"/>
    </location>
</feature>
<evidence type="ECO:0000256" key="3">
    <source>
        <dbReference type="ARBA" id="ARBA00022692"/>
    </source>
</evidence>
<feature type="domain" description="Major facilitator superfamily (MFS) profile" evidence="8">
    <location>
        <begin position="85"/>
        <end position="544"/>
    </location>
</feature>
<protein>
    <submittedName>
        <fullName evidence="9">Quinidine resistance protein 2-like protein 3</fullName>
    </submittedName>
</protein>
<sequence>MAPNDQMREAENAEAIGATNQGAVVDESTSSAPEYEAITRDHSSNSTESSATAQNDQENLRDLELAPATTGPVYSVFSIWQKRYIVTMVTWAAFISPTSANIYFPALNPLAAQLNVSTTLINLTLTSYMIFQGLAPTIFGDLADMAGRRPAYILAFIIYLGANIGLALQDSYAALFILRCIQSAGSSGAIALCYGVVADISTSSERGSYMGIVGAGTMMGPSVGPVIGGILTQFLGWRSIFWFLVIIAACFLIPFALTVPETGRNVVGNGSVPPQGWNMTFLDYLRFRKEEKSANGLSRTVTAESRRCAQAELAKGRKLRFPNPLKTVHIILEKDMAVVLFYNALIYTAFYDITASIPALFEEIYHFNDLQIGLCYIPFGVGCCLASFVNGRMLDRNYKRVAKQIGFAIDRKRGDDLRHFPIEKARIDLIWPLLAFGLSCYLGYGWVLEKNVNLAGPLILQFFIGFCVNGSFNILSTLVVDLYPQSPSTATAANNMVRCLIGAGGTGIIDIMIRHMGRGWCFTFIALVCIATSPMLLVSVKYGPKWREERRVRLDQHNDEIRRKQELEDQSQHVAESDQVPDNVALPQTEKP</sequence>
<dbReference type="SUPFAM" id="SSF103473">
    <property type="entry name" value="MFS general substrate transporter"/>
    <property type="match status" value="1"/>
</dbReference>
<feature type="transmembrane region" description="Helical" evidence="7">
    <location>
        <begin position="429"/>
        <end position="447"/>
    </location>
</feature>
<dbReference type="InterPro" id="IPR011701">
    <property type="entry name" value="MFS"/>
</dbReference>
<evidence type="ECO:0000259" key="8">
    <source>
        <dbReference type="PROSITE" id="PS50850"/>
    </source>
</evidence>
<feature type="transmembrane region" description="Helical" evidence="7">
    <location>
        <begin position="336"/>
        <end position="358"/>
    </location>
</feature>
<feature type="transmembrane region" description="Helical" evidence="7">
    <location>
        <begin position="151"/>
        <end position="168"/>
    </location>
</feature>
<keyword evidence="4 7" id="KW-1133">Transmembrane helix</keyword>
<feature type="region of interest" description="Disordered" evidence="6">
    <location>
        <begin position="1"/>
        <end position="57"/>
    </location>
</feature>
<name>A0ABR4P8X1_9HELO</name>
<feature type="transmembrane region" description="Helical" evidence="7">
    <location>
        <begin position="174"/>
        <end position="197"/>
    </location>
</feature>
<feature type="transmembrane region" description="Helical" evidence="7">
    <location>
        <begin position="84"/>
        <end position="104"/>
    </location>
</feature>
<evidence type="ECO:0000256" key="6">
    <source>
        <dbReference type="SAM" id="MobiDB-lite"/>
    </source>
</evidence>
<feature type="compositionally biased region" description="Basic and acidic residues" evidence="6">
    <location>
        <begin position="561"/>
        <end position="571"/>
    </location>
</feature>
<evidence type="ECO:0000313" key="9">
    <source>
        <dbReference type="EMBL" id="KAL3419763.1"/>
    </source>
</evidence>
<dbReference type="InterPro" id="IPR036259">
    <property type="entry name" value="MFS_trans_sf"/>
</dbReference>
<dbReference type="PANTHER" id="PTHR23502:SF51">
    <property type="entry name" value="QUINIDINE RESISTANCE PROTEIN 1-RELATED"/>
    <property type="match status" value="1"/>
</dbReference>
<dbReference type="InterPro" id="IPR020846">
    <property type="entry name" value="MFS_dom"/>
</dbReference>
<evidence type="ECO:0000256" key="5">
    <source>
        <dbReference type="ARBA" id="ARBA00023136"/>
    </source>
</evidence>
<dbReference type="Gene3D" id="1.20.1250.20">
    <property type="entry name" value="MFS general substrate transporter like domains"/>
    <property type="match status" value="1"/>
</dbReference>
<keyword evidence="5 7" id="KW-0472">Membrane</keyword>